<dbReference type="STRING" id="698758.AXY_17380"/>
<organism evidence="3 4">
    <name type="scientific">Amphibacillus xylanus (strain ATCC 51415 / DSM 6626 / JCM 7361 / LMG 17667 / NBRC 15112 / Ep01)</name>
    <dbReference type="NCBI Taxonomy" id="698758"/>
    <lineage>
        <taxon>Bacteria</taxon>
        <taxon>Bacillati</taxon>
        <taxon>Bacillota</taxon>
        <taxon>Bacilli</taxon>
        <taxon>Bacillales</taxon>
        <taxon>Bacillaceae</taxon>
        <taxon>Amphibacillus</taxon>
    </lineage>
</organism>
<dbReference type="Gene3D" id="3.20.20.80">
    <property type="entry name" value="Glycosidases"/>
    <property type="match status" value="1"/>
</dbReference>
<keyword evidence="1" id="KW-0472">Membrane</keyword>
<evidence type="ECO:0000313" key="4">
    <source>
        <dbReference type="Proteomes" id="UP000006294"/>
    </source>
</evidence>
<dbReference type="KEGG" id="axl:AXY_17380"/>
<protein>
    <submittedName>
        <fullName evidence="3">Putative hydrolase</fullName>
    </submittedName>
</protein>
<feature type="domain" description="Glycosyl hydrolase family 13 catalytic" evidence="2">
    <location>
        <begin position="150"/>
        <end position="536"/>
    </location>
</feature>
<evidence type="ECO:0000313" key="3">
    <source>
        <dbReference type="EMBL" id="BAM47870.1"/>
    </source>
</evidence>
<dbReference type="eggNOG" id="COG0366">
    <property type="taxonomic scope" value="Bacteria"/>
</dbReference>
<sequence length="694" mass="78835">MNVKISRLSLNKFTIVILMMCFLFIPNLEDVEAEENSDAKIMFQANVDRELHYDQHALLELEIDNKANLGITEIVADLSQLGGPDQFFISPELNCVTISVRSDIEPGVKDIHVKLIDENGDTYTTSTTATVIPREKEEHERDWDEAVIYFMLTDRFYDGDSNNNDPYQIDYRAITDNPRGTYQGGDFKGITENLDYLQRLGINTIWITPIVENIGHNVEYKSDAGSYFAYHGYWAKDFERLNPHLGTLNEFHALIDQAAERGIDIMVDVVLNHSGYGLKGTDEVTEPPVGYPTSDDRNRFIGMLRDRSGAGDVKMELSGLPDFKTEEDWIRRQLVEWQAAWIEKSTTPNGNAIKSYRVDTVKHVDNVTWQHFKNELVRIDSSFKLIGEAWGANYQHDLGYLNSGMMDSLLDFGFKDHARHFVNGSLEEVNKQLIERNQSISNIATLGQFLGSHDEDGFLYRLINNGDSEEVAQGKLKLAATLQITSKGQPVIYYGEEIGQSGAENWPEYDNRYDFDWELTENNHILEHYQRLLEFRSSFSELLSRGDRSMIAGSNDAEWLLVERSYQDNSVYLGFNLAETKQEIKLIVSEKDAMITDHYTGNTYQSIEGSNGENYVLISMPDLFDGGTILLSVDKGEILSSEQSIEPIDSEDEESLNQSAIENRSNVLIIVMCFVLIVGLAGTILLVTKIKRRK</sequence>
<dbReference type="GO" id="GO:0016787">
    <property type="term" value="F:hydrolase activity"/>
    <property type="evidence" value="ECO:0007669"/>
    <property type="project" value="UniProtKB-KW"/>
</dbReference>
<accession>K0IZ92</accession>
<keyword evidence="3" id="KW-0378">Hydrolase</keyword>
<dbReference type="PANTHER" id="PTHR10357:SF209">
    <property type="entry name" value="PERIPLASMIC ALPHA-AMYLASE"/>
    <property type="match status" value="1"/>
</dbReference>
<dbReference type="OrthoDB" id="9761875at2"/>
<reference evidence="3 4" key="1">
    <citation type="submission" date="2011-01" db="EMBL/GenBank/DDBJ databases">
        <title>Whole genome sequence of Amphibacillus xylinus NBRC 15112.</title>
        <authorList>
            <person name="Nakazawa H."/>
            <person name="Katano Y."/>
            <person name="Nakamura S."/>
            <person name="Sasagawa M."/>
            <person name="Fukada J."/>
            <person name="Arai T."/>
            <person name="Sasakura N."/>
            <person name="Mochizuki D."/>
            <person name="Hosoyama A."/>
            <person name="Harada K."/>
            <person name="Horikawa H."/>
            <person name="Kato Y."/>
            <person name="Harada T."/>
            <person name="Sasaki K."/>
            <person name="Sekiguchi M."/>
            <person name="Hodoyama M."/>
            <person name="Nishiko R."/>
            <person name="Narita H."/>
            <person name="Hanamaki A."/>
            <person name="Hata C."/>
            <person name="Konno Y."/>
            <person name="Niimura Y."/>
            <person name="Yamazaki S."/>
            <person name="Fujita N."/>
        </authorList>
    </citation>
    <scope>NUCLEOTIDE SEQUENCE [LARGE SCALE GENOMIC DNA]</scope>
    <source>
        <strain evidence="4">ATCC 51415 / DSM 6626 / JCM 7361 / LMG 17667 / NBRC 15112 / Ep01</strain>
    </source>
</reference>
<dbReference type="GO" id="GO:0005975">
    <property type="term" value="P:carbohydrate metabolic process"/>
    <property type="evidence" value="ECO:0007669"/>
    <property type="project" value="InterPro"/>
</dbReference>
<dbReference type="PANTHER" id="PTHR10357">
    <property type="entry name" value="ALPHA-AMYLASE FAMILY MEMBER"/>
    <property type="match status" value="1"/>
</dbReference>
<dbReference type="EMBL" id="AP012050">
    <property type="protein sequence ID" value="BAM47870.1"/>
    <property type="molecule type" value="Genomic_DNA"/>
</dbReference>
<dbReference type="AlphaFoldDB" id="K0IZ92"/>
<keyword evidence="4" id="KW-1185">Reference proteome</keyword>
<keyword evidence="1" id="KW-1133">Transmembrane helix</keyword>
<dbReference type="InterPro" id="IPR017853">
    <property type="entry name" value="GH"/>
</dbReference>
<name>K0IZ92_AMPXN</name>
<dbReference type="HOGENOM" id="CLU_022424_0_0_9"/>
<dbReference type="InterPro" id="IPR006047">
    <property type="entry name" value="GH13_cat_dom"/>
</dbReference>
<evidence type="ECO:0000256" key="1">
    <source>
        <dbReference type="SAM" id="Phobius"/>
    </source>
</evidence>
<evidence type="ECO:0000259" key="2">
    <source>
        <dbReference type="SMART" id="SM00642"/>
    </source>
</evidence>
<dbReference type="Proteomes" id="UP000006294">
    <property type="component" value="Chromosome"/>
</dbReference>
<dbReference type="SMART" id="SM00642">
    <property type="entry name" value="Aamy"/>
    <property type="match status" value="1"/>
</dbReference>
<dbReference type="SUPFAM" id="SSF51445">
    <property type="entry name" value="(Trans)glycosidases"/>
    <property type="match status" value="1"/>
</dbReference>
<dbReference type="PATRIC" id="fig|698758.3.peg.1737"/>
<gene>
    <name evidence="3" type="ordered locus">AXY_17380</name>
</gene>
<keyword evidence="1" id="KW-0812">Transmembrane</keyword>
<proteinExistence type="predicted"/>
<dbReference type="Pfam" id="PF00128">
    <property type="entry name" value="Alpha-amylase"/>
    <property type="match status" value="1"/>
</dbReference>
<feature type="transmembrane region" description="Helical" evidence="1">
    <location>
        <begin position="667"/>
        <end position="688"/>
    </location>
</feature>